<dbReference type="AlphaFoldDB" id="A0A813KQ50"/>
<dbReference type="CDD" id="cd00051">
    <property type="entry name" value="EFh"/>
    <property type="match status" value="1"/>
</dbReference>
<evidence type="ECO:0000256" key="3">
    <source>
        <dbReference type="ARBA" id="ARBA00022837"/>
    </source>
</evidence>
<protein>
    <recommendedName>
        <fullName evidence="9">EF-hand domain-containing protein</fullName>
    </recommendedName>
</protein>
<dbReference type="Proteomes" id="UP000626109">
    <property type="component" value="Unassembled WGS sequence"/>
</dbReference>
<feature type="transmembrane region" description="Helical" evidence="8">
    <location>
        <begin position="244"/>
        <end position="268"/>
    </location>
</feature>
<dbReference type="Gene3D" id="1.10.238.10">
    <property type="entry name" value="EF-hand"/>
    <property type="match status" value="1"/>
</dbReference>
<keyword evidence="6" id="KW-0175">Coiled coil</keyword>
<dbReference type="PANTHER" id="PTHR10037:SF62">
    <property type="entry name" value="SODIUM CHANNEL PROTEIN 60E"/>
    <property type="match status" value="1"/>
</dbReference>
<dbReference type="InterPro" id="IPR002048">
    <property type="entry name" value="EF_hand_dom"/>
</dbReference>
<name>A0A813KQ50_POLGL</name>
<feature type="region of interest" description="Disordered" evidence="7">
    <location>
        <begin position="66"/>
        <end position="111"/>
    </location>
</feature>
<evidence type="ECO:0000259" key="9">
    <source>
        <dbReference type="PROSITE" id="PS50222"/>
    </source>
</evidence>
<dbReference type="Pfam" id="PF13499">
    <property type="entry name" value="EF-hand_7"/>
    <property type="match status" value="1"/>
</dbReference>
<evidence type="ECO:0000256" key="7">
    <source>
        <dbReference type="SAM" id="MobiDB-lite"/>
    </source>
</evidence>
<evidence type="ECO:0000256" key="5">
    <source>
        <dbReference type="ARBA" id="ARBA00023136"/>
    </source>
</evidence>
<dbReference type="SUPFAM" id="SSF81324">
    <property type="entry name" value="Voltage-gated potassium channels"/>
    <property type="match status" value="1"/>
</dbReference>
<dbReference type="Gene3D" id="1.20.120.350">
    <property type="entry name" value="Voltage-gated potassium channels. Chain C"/>
    <property type="match status" value="1"/>
</dbReference>
<dbReference type="InterPro" id="IPR005821">
    <property type="entry name" value="Ion_trans_dom"/>
</dbReference>
<feature type="transmembrane region" description="Helical" evidence="8">
    <location>
        <begin position="401"/>
        <end position="423"/>
    </location>
</feature>
<dbReference type="GO" id="GO:0005248">
    <property type="term" value="F:voltage-gated sodium channel activity"/>
    <property type="evidence" value="ECO:0007669"/>
    <property type="project" value="TreeGrafter"/>
</dbReference>
<dbReference type="Gene3D" id="1.10.287.70">
    <property type="match status" value="1"/>
</dbReference>
<keyword evidence="5 8" id="KW-0472">Membrane</keyword>
<dbReference type="Pfam" id="PF00520">
    <property type="entry name" value="Ion_trans"/>
    <property type="match status" value="1"/>
</dbReference>
<feature type="transmembrane region" description="Helical" evidence="8">
    <location>
        <begin position="315"/>
        <end position="338"/>
    </location>
</feature>
<feature type="transmembrane region" description="Helical" evidence="8">
    <location>
        <begin position="169"/>
        <end position="189"/>
    </location>
</feature>
<accession>A0A813KQ50</accession>
<dbReference type="PANTHER" id="PTHR10037">
    <property type="entry name" value="VOLTAGE-GATED CATION CHANNEL CALCIUM AND SODIUM"/>
    <property type="match status" value="1"/>
</dbReference>
<feature type="coiled-coil region" evidence="6">
    <location>
        <begin position="27"/>
        <end position="57"/>
    </location>
</feature>
<evidence type="ECO:0000256" key="8">
    <source>
        <dbReference type="SAM" id="Phobius"/>
    </source>
</evidence>
<evidence type="ECO:0000256" key="6">
    <source>
        <dbReference type="SAM" id="Coils"/>
    </source>
</evidence>
<feature type="region of interest" description="Disordered" evidence="7">
    <location>
        <begin position="583"/>
        <end position="608"/>
    </location>
</feature>
<dbReference type="InterPro" id="IPR043203">
    <property type="entry name" value="VGCC_Ca_Na"/>
</dbReference>
<comment type="subcellular location">
    <subcellularLocation>
        <location evidence="1">Membrane</location>
        <topology evidence="1">Multi-pass membrane protein</topology>
    </subcellularLocation>
</comment>
<dbReference type="InterPro" id="IPR011992">
    <property type="entry name" value="EF-hand-dom_pair"/>
</dbReference>
<evidence type="ECO:0000256" key="2">
    <source>
        <dbReference type="ARBA" id="ARBA00022692"/>
    </source>
</evidence>
<dbReference type="InterPro" id="IPR027359">
    <property type="entry name" value="Volt_channel_dom_sf"/>
</dbReference>
<feature type="compositionally biased region" description="Polar residues" evidence="7">
    <location>
        <begin position="595"/>
        <end position="608"/>
    </location>
</feature>
<gene>
    <name evidence="10" type="ORF">PGLA2088_LOCUS35223</name>
</gene>
<evidence type="ECO:0000256" key="1">
    <source>
        <dbReference type="ARBA" id="ARBA00004141"/>
    </source>
</evidence>
<reference evidence="10" key="1">
    <citation type="submission" date="2021-02" db="EMBL/GenBank/DDBJ databases">
        <authorList>
            <person name="Dougan E. K."/>
            <person name="Rhodes N."/>
            <person name="Thang M."/>
            <person name="Chan C."/>
        </authorList>
    </citation>
    <scope>NUCLEOTIDE SEQUENCE</scope>
</reference>
<dbReference type="EMBL" id="CAJNNW010031778">
    <property type="protein sequence ID" value="CAE8709014.1"/>
    <property type="molecule type" value="Genomic_DNA"/>
</dbReference>
<organism evidence="10 11">
    <name type="scientific">Polarella glacialis</name>
    <name type="common">Dinoflagellate</name>
    <dbReference type="NCBI Taxonomy" id="89957"/>
    <lineage>
        <taxon>Eukaryota</taxon>
        <taxon>Sar</taxon>
        <taxon>Alveolata</taxon>
        <taxon>Dinophyceae</taxon>
        <taxon>Suessiales</taxon>
        <taxon>Suessiaceae</taxon>
        <taxon>Polarella</taxon>
    </lineage>
</organism>
<sequence>MMSHALGEVENEMSQLVECFQNQARLFELHTKAVVKLQQENQELRELLAVGKQVDKEAVRLPVQQQTVLQHQEGPPQVISDPGASEDQECELPLDSPVSPGQRKAHKTPDSAAEVIAEELRSDLKDTRAASLISLTGSTRAKSLISLTGSFLFETGRGKGLFHRGWEKLFEASFCVIICLNCITIGLEAHYEVQTGGMPHSLVDILAVSEHLFTFIFTVELILRVRALGFHRFSPTSSSNLWNFIDALLVIGGIFFTWIMPVLSLLGLQADLSSARSLTALRAFRLFRLAYVVRKVEAFHEVWVLVRGMSDSFRVLFWTIIVIFLVTYIFAVFGLALVSKRIFEISQSEGLSPAESLQISELSGYLGGLGSMMHSLVQVLTLDSHDTFMRPTMKYIPWSWLYFYAYIAIGVFVLMNLVTAIIVENAVSNRRNDDERQLHIREQSKSQELVHLKQFFALMDSDGDGSLTYDEFQASFSDPDICNKWKLLDFEPEECQNLFRLLDTGDGLLDTDEFFEGLSKMRGFAQSKDVFALRRQLEDLKAAIGNTLGFPLSGSSALGFRRGISPLEAGQSGLREFSVSMDESVNPKNDELSPRDQSAFSSNGNKDSQAEQFNQEIIGLSFGVHERERIIPPAKYILV</sequence>
<evidence type="ECO:0000313" key="11">
    <source>
        <dbReference type="Proteomes" id="UP000626109"/>
    </source>
</evidence>
<dbReference type="InterPro" id="IPR018247">
    <property type="entry name" value="EF_Hand_1_Ca_BS"/>
</dbReference>
<proteinExistence type="predicted"/>
<dbReference type="PROSITE" id="PS00018">
    <property type="entry name" value="EF_HAND_1"/>
    <property type="match status" value="1"/>
</dbReference>
<keyword evidence="4 8" id="KW-1133">Transmembrane helix</keyword>
<dbReference type="SUPFAM" id="SSF47473">
    <property type="entry name" value="EF-hand"/>
    <property type="match status" value="1"/>
</dbReference>
<evidence type="ECO:0000256" key="4">
    <source>
        <dbReference type="ARBA" id="ARBA00022989"/>
    </source>
</evidence>
<feature type="transmembrane region" description="Helical" evidence="8">
    <location>
        <begin position="201"/>
        <end position="223"/>
    </location>
</feature>
<dbReference type="PROSITE" id="PS50222">
    <property type="entry name" value="EF_HAND_2"/>
    <property type="match status" value="1"/>
</dbReference>
<feature type="domain" description="EF-hand" evidence="9">
    <location>
        <begin position="447"/>
        <end position="482"/>
    </location>
</feature>
<evidence type="ECO:0000313" key="10">
    <source>
        <dbReference type="EMBL" id="CAE8709014.1"/>
    </source>
</evidence>
<dbReference type="SMART" id="SM00054">
    <property type="entry name" value="EFh"/>
    <property type="match status" value="2"/>
</dbReference>
<dbReference type="GO" id="GO:0005509">
    <property type="term" value="F:calcium ion binding"/>
    <property type="evidence" value="ECO:0007669"/>
    <property type="project" value="InterPro"/>
</dbReference>
<dbReference type="GO" id="GO:0001518">
    <property type="term" value="C:voltage-gated sodium channel complex"/>
    <property type="evidence" value="ECO:0007669"/>
    <property type="project" value="TreeGrafter"/>
</dbReference>
<keyword evidence="2 8" id="KW-0812">Transmembrane</keyword>
<keyword evidence="3" id="KW-0106">Calcium</keyword>
<comment type="caution">
    <text evidence="10">The sequence shown here is derived from an EMBL/GenBank/DDBJ whole genome shotgun (WGS) entry which is preliminary data.</text>
</comment>